<protein>
    <recommendedName>
        <fullName evidence="3">DUF1257 domain-containing protein</fullName>
    </recommendedName>
</protein>
<keyword evidence="2" id="KW-1185">Reference proteome</keyword>
<evidence type="ECO:0000313" key="2">
    <source>
        <dbReference type="Proteomes" id="UP000032534"/>
    </source>
</evidence>
<comment type="caution">
    <text evidence="1">The sequence shown here is derived from an EMBL/GenBank/DDBJ whole genome shotgun (WGS) entry which is preliminary data.</text>
</comment>
<reference evidence="1 2" key="1">
    <citation type="submission" date="2014-11" db="EMBL/GenBank/DDBJ databases">
        <title>Draft Genome Sequences of Paenibacillus polymyxa NRRL B-30509 and Paenibacillus terrae NRRL B-30644, Strains from a Poultry Environment that Produce Tridecaptin A and Paenicidins.</title>
        <authorList>
            <person name="van Belkum M.J."/>
            <person name="Lohans C.T."/>
            <person name="Vederas J.C."/>
        </authorList>
    </citation>
    <scope>NUCLEOTIDE SEQUENCE [LARGE SCALE GENOMIC DNA]</scope>
    <source>
        <strain evidence="1 2">NRRL B-30644</strain>
    </source>
</reference>
<gene>
    <name evidence="1" type="ORF">QD47_19390</name>
</gene>
<dbReference type="InterPro" id="IPR009666">
    <property type="entry name" value="Uncharacterised_Ycf35"/>
</dbReference>
<dbReference type="EMBL" id="JTHP01000044">
    <property type="protein sequence ID" value="KJD43977.1"/>
    <property type="molecule type" value="Genomic_DNA"/>
</dbReference>
<accession>A0A0D7X1Q8</accession>
<dbReference type="RefSeq" id="WP_044647684.1">
    <property type="nucleotide sequence ID" value="NZ_JTHP01000044.1"/>
</dbReference>
<dbReference type="Proteomes" id="UP000032534">
    <property type="component" value="Unassembled WGS sequence"/>
</dbReference>
<sequence length="124" mass="13441">MSFVGTNVTSIRDEEALKEACKMLALTLHENGKARIHNGTIEADYVIKLDGPFDVGLIKEGETYSIQADWWAGHVAKVIGEKGSTLLQAYTAAATVNVARAQGKQIEMKRVENGDIKLILRAGA</sequence>
<name>A0A0D7X1Q8_9BACL</name>
<evidence type="ECO:0008006" key="3">
    <source>
        <dbReference type="Google" id="ProtNLM"/>
    </source>
</evidence>
<dbReference type="PATRIC" id="fig|159743.3.peg.4323"/>
<dbReference type="Pfam" id="PF06868">
    <property type="entry name" value="DUF1257"/>
    <property type="match status" value="1"/>
</dbReference>
<dbReference type="AlphaFoldDB" id="A0A0D7X1Q8"/>
<proteinExistence type="predicted"/>
<organism evidence="1 2">
    <name type="scientific">Paenibacillus terrae</name>
    <dbReference type="NCBI Taxonomy" id="159743"/>
    <lineage>
        <taxon>Bacteria</taxon>
        <taxon>Bacillati</taxon>
        <taxon>Bacillota</taxon>
        <taxon>Bacilli</taxon>
        <taxon>Bacillales</taxon>
        <taxon>Paenibacillaceae</taxon>
        <taxon>Paenibacillus</taxon>
    </lineage>
</organism>
<evidence type="ECO:0000313" key="1">
    <source>
        <dbReference type="EMBL" id="KJD43977.1"/>
    </source>
</evidence>
<dbReference type="OrthoDB" id="163953at2"/>